<organism evidence="3 4">
    <name type="scientific">Streptomyces stelliscabiei</name>
    <dbReference type="NCBI Taxonomy" id="146820"/>
    <lineage>
        <taxon>Bacteria</taxon>
        <taxon>Bacillati</taxon>
        <taxon>Actinomycetota</taxon>
        <taxon>Actinomycetes</taxon>
        <taxon>Kitasatosporales</taxon>
        <taxon>Streptomycetaceae</taxon>
        <taxon>Streptomyces</taxon>
    </lineage>
</organism>
<protein>
    <recommendedName>
        <fullName evidence="2">Helicase-associated domain-containing protein</fullName>
    </recommendedName>
</protein>
<dbReference type="Pfam" id="PF03457">
    <property type="entry name" value="HA"/>
    <property type="match status" value="1"/>
</dbReference>
<feature type="domain" description="Helicase-associated" evidence="2">
    <location>
        <begin position="11"/>
        <end position="74"/>
    </location>
</feature>
<name>A0A8I0NYD1_9ACTN</name>
<dbReference type="AlphaFoldDB" id="A0A8I0NYD1"/>
<sequence>MRGCRWNCPWPLDWQRHYRILADLAADEPHGALPEIQPGVTFEGDDLGRWLQRQANFWVELSEEQQERLSRLGVKPAEMPPPAPAATRATKGPSKAQQALHCGLEGR</sequence>
<gene>
    <name evidence="3" type="ORF">H4687_000051</name>
</gene>
<feature type="region of interest" description="Disordered" evidence="1">
    <location>
        <begin position="72"/>
        <end position="107"/>
    </location>
</feature>
<evidence type="ECO:0000313" key="3">
    <source>
        <dbReference type="EMBL" id="MBE1593922.1"/>
    </source>
</evidence>
<accession>A0A8I0NYD1</accession>
<dbReference type="InterPro" id="IPR005114">
    <property type="entry name" value="Helicase_assoc"/>
</dbReference>
<comment type="caution">
    <text evidence="3">The sequence shown here is derived from an EMBL/GenBank/DDBJ whole genome shotgun (WGS) entry which is preliminary data.</text>
</comment>
<dbReference type="EMBL" id="JADBGF010000001">
    <property type="protein sequence ID" value="MBE1593922.1"/>
    <property type="molecule type" value="Genomic_DNA"/>
</dbReference>
<keyword evidence="4" id="KW-1185">Reference proteome</keyword>
<evidence type="ECO:0000313" key="4">
    <source>
        <dbReference type="Proteomes" id="UP000629287"/>
    </source>
</evidence>
<dbReference type="Proteomes" id="UP000629287">
    <property type="component" value="Unassembled WGS sequence"/>
</dbReference>
<reference evidence="3 4" key="1">
    <citation type="submission" date="2020-10" db="EMBL/GenBank/DDBJ databases">
        <title>Sequencing the genomes of 1000 actinobacteria strains.</title>
        <authorList>
            <person name="Klenk H.-P."/>
        </authorList>
    </citation>
    <scope>NUCLEOTIDE SEQUENCE [LARGE SCALE GENOMIC DNA]</scope>
    <source>
        <strain evidence="3 4">DSM 41803</strain>
    </source>
</reference>
<evidence type="ECO:0000256" key="1">
    <source>
        <dbReference type="SAM" id="MobiDB-lite"/>
    </source>
</evidence>
<evidence type="ECO:0000259" key="2">
    <source>
        <dbReference type="Pfam" id="PF03457"/>
    </source>
</evidence>
<proteinExistence type="predicted"/>